<proteinExistence type="predicted"/>
<dbReference type="InterPro" id="IPR005564">
    <property type="entry name" value="Major_capsid_GpE"/>
</dbReference>
<reference evidence="1 2" key="1">
    <citation type="journal article" date="2014" name="Int. J. Syst. Evol. Microbiol.">
        <title>Listeria floridensis sp. nov., Listeria aquatica sp. nov., Listeria cornellensis sp. nov., Listeria riparia sp. nov. and Listeria grandensis sp. nov., from agricultural and natural environments.</title>
        <authorList>
            <person name="den Bakker H.C."/>
            <person name="Warchocki S."/>
            <person name="Wright E.M."/>
            <person name="Allred A.F."/>
            <person name="Ahlstrom C."/>
            <person name="Manuel C.S."/>
            <person name="Stasiewicz M.J."/>
            <person name="Burrell A."/>
            <person name="Roof S."/>
            <person name="Strawn L."/>
            <person name="Fortes E.D."/>
            <person name="Nightingale K.K."/>
            <person name="Kephart D."/>
            <person name="Wiedmann M."/>
        </authorList>
    </citation>
    <scope>NUCLEOTIDE SEQUENCE [LARGE SCALE GENOMIC DNA]</scope>
    <source>
        <strain evidence="1 2">FSL S10-1187</strain>
    </source>
</reference>
<dbReference type="Proteomes" id="UP000019249">
    <property type="component" value="Unassembled WGS sequence"/>
</dbReference>
<evidence type="ECO:0000313" key="2">
    <source>
        <dbReference type="Proteomes" id="UP000019249"/>
    </source>
</evidence>
<gene>
    <name evidence="1" type="ORF">MFLO_16065</name>
</gene>
<dbReference type="Gene3D" id="3.15.30.10">
    <property type="entry name" value="putative capsid protein of prophage domain like"/>
    <property type="match status" value="1"/>
</dbReference>
<dbReference type="Pfam" id="PF03864">
    <property type="entry name" value="Phage_cap_E"/>
    <property type="match status" value="1"/>
</dbReference>
<dbReference type="RefSeq" id="WP_036098709.1">
    <property type="nucleotide sequence ID" value="NZ_AODF01000076.1"/>
</dbReference>
<protein>
    <submittedName>
        <fullName evidence="1">Structural protein</fullName>
    </submittedName>
</protein>
<comment type="caution">
    <text evidence="1">The sequence shown here is derived from an EMBL/GenBank/DDBJ whole genome shotgun (WGS) entry which is preliminary data.</text>
</comment>
<evidence type="ECO:0000313" key="1">
    <source>
        <dbReference type="EMBL" id="EUJ23251.1"/>
    </source>
</evidence>
<name>A0ABP3ATI1_9LIST</name>
<accession>A0ABP3ATI1</accession>
<keyword evidence="2" id="KW-1185">Reference proteome</keyword>
<organism evidence="1 2">
    <name type="scientific">Listeria floridensis FSL S10-1187</name>
    <dbReference type="NCBI Taxonomy" id="1265817"/>
    <lineage>
        <taxon>Bacteria</taxon>
        <taxon>Bacillati</taxon>
        <taxon>Bacillota</taxon>
        <taxon>Bacilli</taxon>
        <taxon>Bacillales</taxon>
        <taxon>Listeriaceae</taxon>
        <taxon>Listeria</taxon>
    </lineage>
</organism>
<dbReference type="EMBL" id="AODF01000076">
    <property type="protein sequence ID" value="EUJ23251.1"/>
    <property type="molecule type" value="Genomic_DNA"/>
</dbReference>
<sequence>MPGITHIEQFQKPAMRGLIDESVKIREETPTFADVFLPNENTFSTKFAYDIVKTNRHLAAMIGFGAEPPVMDRDAVASKMGELTKLGIKDIATEEELLALNQSRNNSEHAELIEKLQRKAINVSNALLDRIELMKLEALTTGEFHYNHNNVKVDFDFGVPDEHKIVLTGANKWDNSDHDALSDLLNWSEQFSNTNGRSASKIIMPRETFSLLAKNKVIISEARPNTQATRVSELEVKEVLGQFGLPNLEVVTNRKMTVRNLYDGKDEVKEFFPSNRVIFVADGVGKFLLGPTVENDFKPGIVVDAIDERSPIRSIFEGVAAGFPVLEDPKLLLFADVK</sequence>
<dbReference type="Gene3D" id="3.30.1930.10">
    <property type="entry name" value="capsid protein of prophage domain"/>
    <property type="match status" value="1"/>
</dbReference>